<feature type="domain" description="Tyrosine-protein phosphatase" evidence="11">
    <location>
        <begin position="906"/>
        <end position="1168"/>
    </location>
</feature>
<keyword evidence="9" id="KW-1133">Transmembrane helix</keyword>
<feature type="chain" id="PRO_5043028161" description="protein-tyrosine-phosphatase" evidence="10">
    <location>
        <begin position="27"/>
        <end position="1178"/>
    </location>
</feature>
<dbReference type="InterPro" id="IPR003595">
    <property type="entry name" value="Tyr_Pase_cat"/>
</dbReference>
<evidence type="ECO:0000313" key="14">
    <source>
        <dbReference type="Proteomes" id="UP001374579"/>
    </source>
</evidence>
<dbReference type="SMART" id="SM00194">
    <property type="entry name" value="PTPc"/>
    <property type="match status" value="2"/>
</dbReference>
<dbReference type="InterPro" id="IPR050348">
    <property type="entry name" value="Protein-Tyr_Phosphatase"/>
</dbReference>
<name>A0AAN9GCR0_9CAEN</name>
<dbReference type="Pfam" id="PF22633">
    <property type="entry name" value="F5_F8_type_C_2"/>
    <property type="match status" value="1"/>
</dbReference>
<proteinExistence type="predicted"/>
<dbReference type="Pfam" id="PF00102">
    <property type="entry name" value="Y_phosphatase"/>
    <property type="match status" value="2"/>
</dbReference>
<dbReference type="GO" id="GO:0004725">
    <property type="term" value="F:protein tyrosine phosphatase activity"/>
    <property type="evidence" value="ECO:0007669"/>
    <property type="project" value="UniProtKB-EC"/>
</dbReference>
<keyword evidence="14" id="KW-1185">Reference proteome</keyword>
<feature type="transmembrane region" description="Helical" evidence="9">
    <location>
        <begin position="431"/>
        <end position="453"/>
    </location>
</feature>
<dbReference type="PROSITE" id="PS00383">
    <property type="entry name" value="TYR_PHOSPHATASE_1"/>
    <property type="match status" value="1"/>
</dbReference>
<evidence type="ECO:0000256" key="3">
    <source>
        <dbReference type="ARBA" id="ARBA00022801"/>
    </source>
</evidence>
<keyword evidence="9" id="KW-0472">Membrane</keyword>
<dbReference type="PRINTS" id="PR00700">
    <property type="entry name" value="PRTYPHPHTASE"/>
</dbReference>
<evidence type="ECO:0000256" key="6">
    <source>
        <dbReference type="ARBA" id="ARBA00023157"/>
    </source>
</evidence>
<dbReference type="PROSITE" id="PS50055">
    <property type="entry name" value="TYR_PHOSPHATASE_PTP"/>
    <property type="match status" value="2"/>
</dbReference>
<feature type="region of interest" description="Disordered" evidence="8">
    <location>
        <begin position="459"/>
        <end position="583"/>
    </location>
</feature>
<evidence type="ECO:0000259" key="11">
    <source>
        <dbReference type="PROSITE" id="PS50055"/>
    </source>
</evidence>
<evidence type="ECO:0000256" key="4">
    <source>
        <dbReference type="ARBA" id="ARBA00022837"/>
    </source>
</evidence>
<keyword evidence="2" id="KW-0479">Metal-binding</keyword>
<dbReference type="PANTHER" id="PTHR19134">
    <property type="entry name" value="RECEPTOR-TYPE TYROSINE-PROTEIN PHOSPHATASE"/>
    <property type="match status" value="1"/>
</dbReference>
<dbReference type="AlphaFoldDB" id="A0AAN9GCR0"/>
<evidence type="ECO:0000256" key="10">
    <source>
        <dbReference type="SAM" id="SignalP"/>
    </source>
</evidence>
<dbReference type="GO" id="GO:0046872">
    <property type="term" value="F:metal ion binding"/>
    <property type="evidence" value="ECO:0007669"/>
    <property type="project" value="UniProtKB-KW"/>
</dbReference>
<accession>A0AAN9GCR0</accession>
<dbReference type="Gene3D" id="2.60.120.260">
    <property type="entry name" value="Galactose-binding domain-like"/>
    <property type="match status" value="1"/>
</dbReference>
<comment type="caution">
    <text evidence="13">The sequence shown here is derived from an EMBL/GenBank/DDBJ whole genome shotgun (WGS) entry which is preliminary data.</text>
</comment>
<dbReference type="SMART" id="SM00607">
    <property type="entry name" value="FTP"/>
    <property type="match status" value="1"/>
</dbReference>
<comment type="catalytic activity">
    <reaction evidence="7">
        <text>O-phospho-L-tyrosyl-[protein] + H2O = L-tyrosyl-[protein] + phosphate</text>
        <dbReference type="Rhea" id="RHEA:10684"/>
        <dbReference type="Rhea" id="RHEA-COMP:10136"/>
        <dbReference type="Rhea" id="RHEA-COMP:20101"/>
        <dbReference type="ChEBI" id="CHEBI:15377"/>
        <dbReference type="ChEBI" id="CHEBI:43474"/>
        <dbReference type="ChEBI" id="CHEBI:46858"/>
        <dbReference type="ChEBI" id="CHEBI:61978"/>
        <dbReference type="EC" id="3.1.3.48"/>
    </reaction>
</comment>
<protein>
    <recommendedName>
        <fullName evidence="1">protein-tyrosine-phosphatase</fullName>
        <ecNumber evidence="1">3.1.3.48</ecNumber>
    </recommendedName>
</protein>
<gene>
    <name evidence="13" type="ORF">V1264_020905</name>
</gene>
<keyword evidence="5" id="KW-0904">Protein phosphatase</keyword>
<evidence type="ECO:0000256" key="5">
    <source>
        <dbReference type="ARBA" id="ARBA00022912"/>
    </source>
</evidence>
<keyword evidence="9" id="KW-0812">Transmembrane</keyword>
<keyword evidence="3" id="KW-0378">Hydrolase</keyword>
<dbReference type="EMBL" id="JBAMIC010000010">
    <property type="protein sequence ID" value="KAK7102724.1"/>
    <property type="molecule type" value="Genomic_DNA"/>
</dbReference>
<feature type="domain" description="Tyrosine-protein phosphatase" evidence="11">
    <location>
        <begin position="616"/>
        <end position="876"/>
    </location>
</feature>
<evidence type="ECO:0000256" key="7">
    <source>
        <dbReference type="ARBA" id="ARBA00051722"/>
    </source>
</evidence>
<dbReference type="SMART" id="SM00404">
    <property type="entry name" value="PTPc_motif"/>
    <property type="match status" value="2"/>
</dbReference>
<dbReference type="Proteomes" id="UP001374579">
    <property type="component" value="Unassembled WGS sequence"/>
</dbReference>
<dbReference type="FunFam" id="3.90.190.10:FF:000102">
    <property type="entry name" value="Receptor-type tyrosine-protein phosphatase"/>
    <property type="match status" value="2"/>
</dbReference>
<dbReference type="SUPFAM" id="SSF52799">
    <property type="entry name" value="(Phosphotyrosine protein) phosphatases II"/>
    <property type="match status" value="2"/>
</dbReference>
<dbReference type="Gene3D" id="3.90.190.10">
    <property type="entry name" value="Protein tyrosine phosphatase superfamily"/>
    <property type="match status" value="2"/>
</dbReference>
<feature type="domain" description="Tyrosine specific protein phosphatases" evidence="12">
    <location>
        <begin position="1084"/>
        <end position="1159"/>
    </location>
</feature>
<dbReference type="SUPFAM" id="SSF49785">
    <property type="entry name" value="Galactose-binding domain-like"/>
    <property type="match status" value="1"/>
</dbReference>
<feature type="compositionally biased region" description="Acidic residues" evidence="8">
    <location>
        <begin position="565"/>
        <end position="576"/>
    </location>
</feature>
<evidence type="ECO:0000256" key="1">
    <source>
        <dbReference type="ARBA" id="ARBA00013064"/>
    </source>
</evidence>
<dbReference type="EC" id="3.1.3.48" evidence="1"/>
<dbReference type="InterPro" id="IPR029021">
    <property type="entry name" value="Prot-tyrosine_phosphatase-like"/>
</dbReference>
<reference evidence="13 14" key="1">
    <citation type="submission" date="2024-02" db="EMBL/GenBank/DDBJ databases">
        <title>Chromosome-scale genome assembly of the rough periwinkle Littorina saxatilis.</title>
        <authorList>
            <person name="De Jode A."/>
            <person name="Faria R."/>
            <person name="Formenti G."/>
            <person name="Sims Y."/>
            <person name="Smith T.P."/>
            <person name="Tracey A."/>
            <person name="Wood J.M.D."/>
            <person name="Zagrodzka Z.B."/>
            <person name="Johannesson K."/>
            <person name="Butlin R.K."/>
            <person name="Leder E.H."/>
        </authorList>
    </citation>
    <scope>NUCLEOTIDE SEQUENCE [LARGE SCALE GENOMIC DNA]</scope>
    <source>
        <strain evidence="13">Snail1</strain>
        <tissue evidence="13">Muscle</tissue>
    </source>
</reference>
<dbReference type="InterPro" id="IPR016130">
    <property type="entry name" value="Tyr_Pase_AS"/>
</dbReference>
<evidence type="ECO:0000259" key="12">
    <source>
        <dbReference type="PROSITE" id="PS50056"/>
    </source>
</evidence>
<dbReference type="InterPro" id="IPR000387">
    <property type="entry name" value="Tyr_Pase_dom"/>
</dbReference>
<sequence>MTDGSAVRVVFFVILVILPQAQETHADEDQTCSCDSPDDGGCATNQLCDRDNNCNKENVAYGKPANISSRYTGGKKGISGAACAAVNGRTGHKMLFEKENGTNCVHTTGNNNAWWQLDLRQNYTITDITIFSRQGQVKRLAGIWIFVDNRICKKLPGDTYSFALNSSIICDNPQRGRIITMSKNGSITRDRNDNKFINFCEVQIWVCKPGLFGPDCIGSCHCENNVTCDNHFGTCPDGCMDGYYGASCSEMCGQCLEGEVCDDVNGTCPRGCESGYIPPVCNNTCENKKYGENCREQCGRCENSAACNVFNGSCQACEENFALPLCKDCIGGYHGDGCRDQCGQCADNDVCDKVTGHCPNGCQTAYQPPYCNATCENKTYGDNCREQCGRCENSAACNVFNGSCQACEGNFALPLCKASEQSQEGSSQGGAIGGAIVAVLVIIALVVVGVILFRRRRNLKKQTSSSSGTSSQPENGRDTSEHPFTSLSSKPEETQEIPTAKPSAAVKPFIKAKTTKTENANAEESHHIYANAPTTTTLSVPTTATNPSRLPEQTTKCVTAPEPQVTDDEEDDESTPMDEAPVYGNVGNVYAQFKATKPELDRIQKYLVGKLASGQLREEFRSIAKTDEDAAIAVGNKKINFKKNRFAQIIPYDQSRVILTDGYSEGTSTDFVNASYISGYQQESKYIAAQGPRDNTVGDLWRMVWQEKITHIVMLTNLKEHGKPKCELYWPEEESTTETYGPVTVTTTHIQQRDNFCIRSFTVTRDGDGGRESRKVTQYHYVSWPDHGVPSTTSLVRFWRYVTRETKHDSAPLLVHCSAGVGRTGTYIGLDIGMDTAVSVGTIDVIQIVTQLRQERTLMVQAVDQYVCLHEALLEAYTARDTVVSLDQFDVIFPQPITARTPNERIDKEFKTLLQMQALMPDCRLDNATQEVNMAKNRSSADLPLDDHIVFLTEHVAGRNQYINAVFMPTFRDPKGSILTQLPLPSTLVDFWRLVYGNDVTTIVSLSSPNEEQDVKSYCQYWPREPSKPVKSGPYTVTLQSQSTVFTTLTLYHITVQKAGTTSARSLRVLHYEGWTGEVGGDTSHMLQLVDTLTTTQMKADTPTLLIQCCDGVGKSGLFSALCDVISHMTYDREIDVYMTVRHMQNVRPSAVTSLTQYRYCYEVAQQRHRDMSIYANT</sequence>
<keyword evidence="6" id="KW-1015">Disulfide bond</keyword>
<dbReference type="Gene3D" id="2.170.300.10">
    <property type="entry name" value="Tie2 ligand-binding domain superfamily"/>
    <property type="match status" value="1"/>
</dbReference>
<keyword evidence="4" id="KW-0106">Calcium</keyword>
<dbReference type="InterPro" id="IPR006585">
    <property type="entry name" value="FTP1"/>
</dbReference>
<evidence type="ECO:0000256" key="9">
    <source>
        <dbReference type="SAM" id="Phobius"/>
    </source>
</evidence>
<organism evidence="13 14">
    <name type="scientific">Littorina saxatilis</name>
    <dbReference type="NCBI Taxonomy" id="31220"/>
    <lineage>
        <taxon>Eukaryota</taxon>
        <taxon>Metazoa</taxon>
        <taxon>Spiralia</taxon>
        <taxon>Lophotrochozoa</taxon>
        <taxon>Mollusca</taxon>
        <taxon>Gastropoda</taxon>
        <taxon>Caenogastropoda</taxon>
        <taxon>Littorinimorpha</taxon>
        <taxon>Littorinoidea</taxon>
        <taxon>Littorinidae</taxon>
        <taxon>Littorina</taxon>
    </lineage>
</organism>
<dbReference type="PROSITE" id="PS50056">
    <property type="entry name" value="TYR_PHOSPHATASE_2"/>
    <property type="match status" value="2"/>
</dbReference>
<feature type="compositionally biased region" description="Low complexity" evidence="8">
    <location>
        <begin position="533"/>
        <end position="547"/>
    </location>
</feature>
<feature type="signal peptide" evidence="10">
    <location>
        <begin position="1"/>
        <end position="26"/>
    </location>
</feature>
<evidence type="ECO:0000256" key="2">
    <source>
        <dbReference type="ARBA" id="ARBA00022723"/>
    </source>
</evidence>
<evidence type="ECO:0000256" key="8">
    <source>
        <dbReference type="SAM" id="MobiDB-lite"/>
    </source>
</evidence>
<dbReference type="InterPro" id="IPR000242">
    <property type="entry name" value="PTP_cat"/>
</dbReference>
<keyword evidence="10" id="KW-0732">Signal</keyword>
<dbReference type="PANTHER" id="PTHR19134:SF527">
    <property type="entry name" value="TYROSINE-PROTEIN PHOSPHATASE NON-RECEPTOR TYPE 7"/>
    <property type="match status" value="1"/>
</dbReference>
<dbReference type="InterPro" id="IPR008979">
    <property type="entry name" value="Galactose-bd-like_sf"/>
</dbReference>
<evidence type="ECO:0000313" key="13">
    <source>
        <dbReference type="EMBL" id="KAK7102724.1"/>
    </source>
</evidence>
<feature type="domain" description="Tyrosine specific protein phosphatases" evidence="12">
    <location>
        <begin position="793"/>
        <end position="867"/>
    </location>
</feature>
<dbReference type="CDD" id="cd00047">
    <property type="entry name" value="PTPc"/>
    <property type="match status" value="2"/>
</dbReference>